<proteinExistence type="inferred from homology"/>
<dbReference type="EMBL" id="CP144089">
    <property type="protein sequence ID" value="WWD04117.1"/>
    <property type="molecule type" value="Genomic_DNA"/>
</dbReference>
<dbReference type="SUPFAM" id="SSF52499">
    <property type="entry name" value="Isochorismatase-like hydrolases"/>
    <property type="match status" value="1"/>
</dbReference>
<dbReference type="InterPro" id="IPR050993">
    <property type="entry name" value="Isochorismatase_domain"/>
</dbReference>
<keyword evidence="4" id="KW-1185">Reference proteome</keyword>
<evidence type="ECO:0000259" key="2">
    <source>
        <dbReference type="Pfam" id="PF00857"/>
    </source>
</evidence>
<dbReference type="Pfam" id="PF00857">
    <property type="entry name" value="Isochorismatase"/>
    <property type="match status" value="1"/>
</dbReference>
<evidence type="ECO:0000256" key="1">
    <source>
        <dbReference type="ARBA" id="ARBA00006336"/>
    </source>
</evidence>
<dbReference type="RefSeq" id="XP_066082084.1">
    <property type="nucleotide sequence ID" value="XM_066225987.1"/>
</dbReference>
<dbReference type="AlphaFoldDB" id="A0AAX4KEK7"/>
<feature type="domain" description="Isochorismatase-like" evidence="2">
    <location>
        <begin position="7"/>
        <end position="159"/>
    </location>
</feature>
<dbReference type="PANTHER" id="PTHR14119:SF3">
    <property type="entry name" value="ISOCHORISMATASE DOMAIN-CONTAINING PROTEIN 2"/>
    <property type="match status" value="1"/>
</dbReference>
<reference evidence="3 4" key="1">
    <citation type="submission" date="2024-01" db="EMBL/GenBank/DDBJ databases">
        <title>Comparative genomics of Cryptococcus and Kwoniella reveals pathogenesis evolution and contrasting modes of karyotype evolution via chromosome fusion or intercentromeric recombination.</title>
        <authorList>
            <person name="Coelho M.A."/>
            <person name="David-Palma M."/>
            <person name="Shea T."/>
            <person name="Bowers K."/>
            <person name="McGinley-Smith S."/>
            <person name="Mohammad A.W."/>
            <person name="Gnirke A."/>
            <person name="Yurkov A.M."/>
            <person name="Nowrousian M."/>
            <person name="Sun S."/>
            <person name="Cuomo C.A."/>
            <person name="Heitman J."/>
        </authorList>
    </citation>
    <scope>NUCLEOTIDE SEQUENCE [LARGE SCALE GENOMIC DNA]</scope>
    <source>
        <strain evidence="3 4">PYCC6329</strain>
    </source>
</reference>
<evidence type="ECO:0000313" key="4">
    <source>
        <dbReference type="Proteomes" id="UP001358614"/>
    </source>
</evidence>
<name>A0AAX4KEK7_9TREE</name>
<dbReference type="InterPro" id="IPR036380">
    <property type="entry name" value="Isochorismatase-like_sf"/>
</dbReference>
<dbReference type="KEGG" id="ker:91100987"/>
<accession>A0AAX4KEK7</accession>
<gene>
    <name evidence="3" type="ORF">V865_002183</name>
</gene>
<dbReference type="InterPro" id="IPR000868">
    <property type="entry name" value="Isochorismatase-like_dom"/>
</dbReference>
<dbReference type="GeneID" id="91100987"/>
<sequence>MAARKPLLLICDVQERFRSAIYGFDHMKNTICKMMEVAKILKLNTLVTEQNPKALGSTIYEITNLLYPARHLGTYPKTKFSMITDDTRYDIDKGQFDTYIVTGIESHVCVLQTTLDLLKLPTQPEVFVLADAVSSCNKPEIAIALRRMELAGAKVTTSESMIFELLGDANNEKFKQVASLIKDEKTNTATALRTLCVEQI</sequence>
<dbReference type="Gene3D" id="3.40.50.850">
    <property type="entry name" value="Isochorismatase-like"/>
    <property type="match status" value="1"/>
</dbReference>
<organism evidence="3 4">
    <name type="scientific">Kwoniella europaea PYCC6329</name>
    <dbReference type="NCBI Taxonomy" id="1423913"/>
    <lineage>
        <taxon>Eukaryota</taxon>
        <taxon>Fungi</taxon>
        <taxon>Dikarya</taxon>
        <taxon>Basidiomycota</taxon>
        <taxon>Agaricomycotina</taxon>
        <taxon>Tremellomycetes</taxon>
        <taxon>Tremellales</taxon>
        <taxon>Cryptococcaceae</taxon>
        <taxon>Kwoniella</taxon>
    </lineage>
</organism>
<evidence type="ECO:0000313" key="3">
    <source>
        <dbReference type="EMBL" id="WWD04117.1"/>
    </source>
</evidence>
<protein>
    <recommendedName>
        <fullName evidence="2">Isochorismatase-like domain-containing protein</fullName>
    </recommendedName>
</protein>
<dbReference type="PANTHER" id="PTHR14119">
    <property type="entry name" value="HYDROLASE"/>
    <property type="match status" value="1"/>
</dbReference>
<dbReference type="Proteomes" id="UP001358614">
    <property type="component" value="Chromosome 1"/>
</dbReference>
<comment type="similarity">
    <text evidence="1">Belongs to the isochorismatase family.</text>
</comment>